<dbReference type="Proteomes" id="UP001153148">
    <property type="component" value="Unassembled WGS sequence"/>
</dbReference>
<evidence type="ECO:0000313" key="3">
    <source>
        <dbReference type="Proteomes" id="UP001153148"/>
    </source>
</evidence>
<dbReference type="InterPro" id="IPR006693">
    <property type="entry name" value="AB_hydrolase_lipase"/>
</dbReference>
<protein>
    <recommendedName>
        <fullName evidence="1">Partial AB-hydrolase lipase domain-containing protein</fullName>
    </recommendedName>
</protein>
<gene>
    <name evidence="2" type="ORF">TPAB3V08_LOCUS7935</name>
</gene>
<dbReference type="Pfam" id="PF04083">
    <property type="entry name" value="Abhydro_lipase"/>
    <property type="match status" value="1"/>
</dbReference>
<feature type="domain" description="Partial AB-hydrolase lipase" evidence="1">
    <location>
        <begin position="84"/>
        <end position="142"/>
    </location>
</feature>
<name>A0ABN7P6F9_TIMPD</name>
<organism evidence="2 3">
    <name type="scientific">Timema podura</name>
    <name type="common">Walking stick</name>
    <dbReference type="NCBI Taxonomy" id="61482"/>
    <lineage>
        <taxon>Eukaryota</taxon>
        <taxon>Metazoa</taxon>
        <taxon>Ecdysozoa</taxon>
        <taxon>Arthropoda</taxon>
        <taxon>Hexapoda</taxon>
        <taxon>Insecta</taxon>
        <taxon>Pterygota</taxon>
        <taxon>Neoptera</taxon>
        <taxon>Polyneoptera</taxon>
        <taxon>Phasmatodea</taxon>
        <taxon>Timematodea</taxon>
        <taxon>Timematoidea</taxon>
        <taxon>Timematidae</taxon>
        <taxon>Timema</taxon>
    </lineage>
</organism>
<dbReference type="InterPro" id="IPR029058">
    <property type="entry name" value="AB_hydrolase_fold"/>
</dbReference>
<keyword evidence="3" id="KW-1185">Reference proteome</keyword>
<comment type="caution">
    <text evidence="2">The sequence shown here is derived from an EMBL/GenBank/DDBJ whole genome shotgun (WGS) entry which is preliminary data.</text>
</comment>
<dbReference type="EMBL" id="CAJPIN010014209">
    <property type="protein sequence ID" value="CAG2060980.1"/>
    <property type="molecule type" value="Genomic_DNA"/>
</dbReference>
<accession>A0ABN7P6F9</accession>
<evidence type="ECO:0000259" key="1">
    <source>
        <dbReference type="Pfam" id="PF04083"/>
    </source>
</evidence>
<dbReference type="SUPFAM" id="SSF53474">
    <property type="entry name" value="alpha/beta-Hydrolases"/>
    <property type="match status" value="1"/>
</dbReference>
<dbReference type="Gene3D" id="3.40.50.1820">
    <property type="entry name" value="alpha/beta hydrolase"/>
    <property type="match status" value="1"/>
</dbReference>
<reference evidence="2" key="1">
    <citation type="submission" date="2021-03" db="EMBL/GenBank/DDBJ databases">
        <authorList>
            <person name="Tran Van P."/>
        </authorList>
    </citation>
    <scope>NUCLEOTIDE SEQUENCE</scope>
</reference>
<dbReference type="PANTHER" id="PTHR11005">
    <property type="entry name" value="LYSOSOMAL ACID LIPASE-RELATED"/>
    <property type="match status" value="1"/>
</dbReference>
<evidence type="ECO:0000313" key="2">
    <source>
        <dbReference type="EMBL" id="CAG2060980.1"/>
    </source>
</evidence>
<sequence>MKVTWWSRGKVSDFSAGGPGFNPRSRVIEVDGKDDYIKTVDQDDREDESNSDIYACKWGKEVEPFCKKQHNFETGAVGSAPQNPEIIEKYGYTAQTHTVVTEDSYILTLHRIPGRQINQDDGVKPRVVLVLHGLLASSATFVELGPEKGLGFILSDEGFDVWLGNFRGNTYSRQHVRPDIPHHVYWNFR</sequence>
<proteinExistence type="predicted"/>